<sequence>MSFLRALIDLPPGVVIAVTHEGLLKVFSSLIAQDQGHIRLGYDYGHTIIASITNSALTSSEAFLDALFERSTPST</sequence>
<reference evidence="1 2" key="1">
    <citation type="journal article" date="2015" name="Antonie Van Leeuwenhoek">
        <title>Bosea vaviloviae sp. nov., a new species of slow-growing rhizobia isolated from nodules of the relict species Vavilovia formosa (Stev.) Fed.</title>
        <authorList>
            <person name="Safronova V.I."/>
            <person name="Kuznetsova I.G."/>
            <person name="Sazanova A.L."/>
            <person name="Kimeklis A.K."/>
            <person name="Belimov A.A."/>
            <person name="Andronov E.E."/>
            <person name="Pinaev A.G."/>
            <person name="Chizhevskaya E.P."/>
            <person name="Pukhaev A.R."/>
            <person name="Popov K.P."/>
            <person name="Willems A."/>
            <person name="Tikhonovich I.A."/>
        </authorList>
    </citation>
    <scope>NUCLEOTIDE SEQUENCE [LARGE SCALE GENOMIC DNA]</scope>
    <source>
        <strain evidence="1 2">Vaf18</strain>
        <plasmid evidence="1">unnamed1</plasmid>
    </source>
</reference>
<name>A0A1D7UCJ7_9HYPH</name>
<evidence type="ECO:0008006" key="3">
    <source>
        <dbReference type="Google" id="ProtNLM"/>
    </source>
</evidence>
<organism evidence="1 2">
    <name type="scientific">Bosea vaviloviae</name>
    <dbReference type="NCBI Taxonomy" id="1526658"/>
    <lineage>
        <taxon>Bacteria</taxon>
        <taxon>Pseudomonadati</taxon>
        <taxon>Pseudomonadota</taxon>
        <taxon>Alphaproteobacteria</taxon>
        <taxon>Hyphomicrobiales</taxon>
        <taxon>Boseaceae</taxon>
        <taxon>Bosea</taxon>
    </lineage>
</organism>
<dbReference type="AlphaFoldDB" id="A0A1D7UCJ7"/>
<geneLocation type="plasmid" evidence="1 2">
    <name>unnamed1</name>
</geneLocation>
<accession>A0A1D7UCJ7</accession>
<dbReference type="EMBL" id="CP017148">
    <property type="protein sequence ID" value="AOO85101.1"/>
    <property type="molecule type" value="Genomic_DNA"/>
</dbReference>
<evidence type="ECO:0000313" key="1">
    <source>
        <dbReference type="EMBL" id="AOO85101.1"/>
    </source>
</evidence>
<keyword evidence="2" id="KW-1185">Reference proteome</keyword>
<dbReference type="KEGG" id="bvv:BHK69_30875"/>
<protein>
    <recommendedName>
        <fullName evidence="3">Phosphoglycerate mutase</fullName>
    </recommendedName>
</protein>
<keyword evidence="1" id="KW-0614">Plasmid</keyword>
<dbReference type="Proteomes" id="UP000094969">
    <property type="component" value="Plasmid unnamed1"/>
</dbReference>
<evidence type="ECO:0000313" key="2">
    <source>
        <dbReference type="Proteomes" id="UP000094969"/>
    </source>
</evidence>
<gene>
    <name evidence="1" type="ORF">BHK69_30875</name>
</gene>
<proteinExistence type="predicted"/>